<proteinExistence type="predicted"/>
<comment type="caution">
    <text evidence="1">The sequence shown here is derived from an EMBL/GenBank/DDBJ whole genome shotgun (WGS) entry which is preliminary data.</text>
</comment>
<gene>
    <name evidence="1" type="primary">DNAH7_1</name>
    <name evidence="1" type="ORF">K3G42_002942</name>
</gene>
<evidence type="ECO:0000313" key="2">
    <source>
        <dbReference type="Proteomes" id="UP000827872"/>
    </source>
</evidence>
<sequence length="159" mass="18069">MQGIFYFSLIWSVGASCKEDDRLKFDLIVRELLVGPMSDETREKYKLLSCMEQLPAKILSVPFPEEGTIYDYRFIKDGPGRWEAWVVALESAPPIMKDMMFNEIIVPTLDTIRYFALMDLLTTHRKPSIFVGPTGTGKSVYIIVSTGGEVGCTNKYIRL</sequence>
<reference evidence="1" key="1">
    <citation type="submission" date="2021-08" db="EMBL/GenBank/DDBJ databases">
        <title>The first chromosome-level gecko genome reveals the dynamic sex chromosomes of Neotropical dwarf geckos (Sphaerodactylidae: Sphaerodactylus).</title>
        <authorList>
            <person name="Pinto B.J."/>
            <person name="Keating S.E."/>
            <person name="Gamble T."/>
        </authorList>
    </citation>
    <scope>NUCLEOTIDE SEQUENCE</scope>
    <source>
        <strain evidence="1">TG3544</strain>
    </source>
</reference>
<dbReference type="EMBL" id="CM037615">
    <property type="protein sequence ID" value="KAH8012830.1"/>
    <property type="molecule type" value="Genomic_DNA"/>
</dbReference>
<evidence type="ECO:0000313" key="1">
    <source>
        <dbReference type="EMBL" id="KAH8012830.1"/>
    </source>
</evidence>
<organism evidence="1 2">
    <name type="scientific">Sphaerodactylus townsendi</name>
    <dbReference type="NCBI Taxonomy" id="933632"/>
    <lineage>
        <taxon>Eukaryota</taxon>
        <taxon>Metazoa</taxon>
        <taxon>Chordata</taxon>
        <taxon>Craniata</taxon>
        <taxon>Vertebrata</taxon>
        <taxon>Euteleostomi</taxon>
        <taxon>Lepidosauria</taxon>
        <taxon>Squamata</taxon>
        <taxon>Bifurcata</taxon>
        <taxon>Gekkota</taxon>
        <taxon>Sphaerodactylidae</taxon>
        <taxon>Sphaerodactylus</taxon>
    </lineage>
</organism>
<accession>A0ACB8FZY1</accession>
<name>A0ACB8FZY1_9SAUR</name>
<protein>
    <submittedName>
        <fullName evidence="1">Dynein heavy chain 7, axonemal</fullName>
    </submittedName>
</protein>
<keyword evidence="2" id="KW-1185">Reference proteome</keyword>
<dbReference type="Proteomes" id="UP000827872">
    <property type="component" value="Linkage Group LG02"/>
</dbReference>